<evidence type="ECO:0000313" key="4">
    <source>
        <dbReference type="Proteomes" id="UP000448292"/>
    </source>
</evidence>
<accession>A0A7M3MHA2</accession>
<dbReference type="AlphaFoldDB" id="A0A7M3MHA2"/>
<name>A0A7M3MHA2_9BACT</name>
<evidence type="ECO:0000313" key="3">
    <source>
        <dbReference type="EMBL" id="TVM18869.1"/>
    </source>
</evidence>
<feature type="region of interest" description="Disordered" evidence="1">
    <location>
        <begin position="29"/>
        <end position="62"/>
    </location>
</feature>
<dbReference type="Proteomes" id="UP000448292">
    <property type="component" value="Unassembled WGS sequence"/>
</dbReference>
<dbReference type="PROSITE" id="PS51257">
    <property type="entry name" value="PROKAR_LIPOPROTEIN"/>
    <property type="match status" value="1"/>
</dbReference>
<organism evidence="3 4">
    <name type="scientific">Oceanidesulfovibrio indonesiensis</name>
    <dbReference type="NCBI Taxonomy" id="54767"/>
    <lineage>
        <taxon>Bacteria</taxon>
        <taxon>Pseudomonadati</taxon>
        <taxon>Thermodesulfobacteriota</taxon>
        <taxon>Desulfovibrionia</taxon>
        <taxon>Desulfovibrionales</taxon>
        <taxon>Desulfovibrionaceae</taxon>
        <taxon>Oceanidesulfovibrio</taxon>
    </lineage>
</organism>
<dbReference type="EMBL" id="QMIE01000003">
    <property type="protein sequence ID" value="TVM18869.1"/>
    <property type="molecule type" value="Genomic_DNA"/>
</dbReference>
<keyword evidence="2" id="KW-0732">Signal</keyword>
<protein>
    <submittedName>
        <fullName evidence="3">Uncharacterized protein</fullName>
    </submittedName>
</protein>
<feature type="chain" id="PRO_5029545598" evidence="2">
    <location>
        <begin position="27"/>
        <end position="168"/>
    </location>
</feature>
<feature type="signal peptide" evidence="2">
    <location>
        <begin position="1"/>
        <end position="26"/>
    </location>
</feature>
<proteinExistence type="predicted"/>
<sequence>MRIYAASLMALVFSCALLLGAPEASAQAQEAMPKQVEQPAKGLEKPAPNESNHRGTPVTVQHAGDDELGSRLALKLKETLNDSSLFAVSDRDEKKLKVMLRTMREFEGRPNSSSVYSLVWVYSESEATLKYFLDEQIGLVHEGELESRAEAIAAATERLGARYSYLFE</sequence>
<evidence type="ECO:0000256" key="2">
    <source>
        <dbReference type="SAM" id="SignalP"/>
    </source>
</evidence>
<keyword evidence="4" id="KW-1185">Reference proteome</keyword>
<reference evidence="3 4" key="1">
    <citation type="submission" date="2018-06" db="EMBL/GenBank/DDBJ databases">
        <title>Complete genome of Desulfovibrio indonesiensis P37SLT.</title>
        <authorList>
            <person name="Crispim J.S."/>
            <person name="Vidigal P.M.P."/>
            <person name="Silva L.C.F."/>
            <person name="Laguardia C.N."/>
            <person name="Araujo L.C."/>
            <person name="Dias R.S."/>
            <person name="Sousa M.P."/>
            <person name="Paula S.O."/>
            <person name="Silva C."/>
        </authorList>
    </citation>
    <scope>NUCLEOTIDE SEQUENCE [LARGE SCALE GENOMIC DNA]</scope>
    <source>
        <strain evidence="3 4">P37SLT</strain>
    </source>
</reference>
<gene>
    <name evidence="3" type="ORF">DPQ33_05265</name>
</gene>
<evidence type="ECO:0000256" key="1">
    <source>
        <dbReference type="SAM" id="MobiDB-lite"/>
    </source>
</evidence>
<comment type="caution">
    <text evidence="3">The sequence shown here is derived from an EMBL/GenBank/DDBJ whole genome shotgun (WGS) entry which is preliminary data.</text>
</comment>